<dbReference type="FlyBase" id="FBgn0036518">
    <property type="gene designation" value="RhoGAP71E"/>
</dbReference>
<dbReference type="AGR" id="FB:FBgn0036518"/>
<reference evidence="1" key="1">
    <citation type="submission" date="2001-12" db="EMBL/GenBank/DDBJ databases">
        <authorList>
            <person name="Stapleton M."/>
            <person name="Brokstein P."/>
            <person name="Hong L."/>
            <person name="Agbayani A."/>
            <person name="Carlson J."/>
            <person name="Champe M."/>
            <person name="Chavez C."/>
            <person name="Dorsett V."/>
            <person name="Dresnek D."/>
            <person name="Farfan D."/>
            <person name="Frise E."/>
            <person name="George R."/>
            <person name="Gonzalez M."/>
            <person name="Guarin H."/>
            <person name="Kronmiller B."/>
            <person name="Li P."/>
            <person name="Liao G."/>
            <person name="Miranda A."/>
            <person name="Mungall C.J."/>
            <person name="Nunoo J."/>
            <person name="Pacleb J."/>
            <person name="Paragas V."/>
            <person name="Park S."/>
            <person name="Patel S."/>
            <person name="Phouanenavong S."/>
            <person name="Wan K."/>
            <person name="Yu C."/>
            <person name="Lewis S.E."/>
            <person name="Rubin G.M."/>
            <person name="Celniker S."/>
        </authorList>
    </citation>
    <scope>NUCLEOTIDE SEQUENCE</scope>
    <source>
        <strain evidence="1">Berkeley</strain>
    </source>
</reference>
<evidence type="ECO:0000313" key="2">
    <source>
        <dbReference type="FlyBase" id="FBgn0036518"/>
    </source>
</evidence>
<dbReference type="UCSC" id="CG32149-RD">
    <property type="organism name" value="d. melanogaster"/>
</dbReference>
<proteinExistence type="evidence at transcript level"/>
<dbReference type="EMBL" id="AY070874">
    <property type="protein sequence ID" value="AAL48496.1"/>
    <property type="molecule type" value="mRNA"/>
</dbReference>
<dbReference type="GO" id="GO:0007266">
    <property type="term" value="P:Rho protein signal transduction"/>
    <property type="evidence" value="ECO:0000250"/>
    <property type="project" value="FlyBase"/>
</dbReference>
<accession>Q8SZI4</accession>
<dbReference type="GO" id="GO:0005096">
    <property type="term" value="F:GTPase activator activity"/>
    <property type="evidence" value="ECO:0000315"/>
    <property type="project" value="FlyBase"/>
</dbReference>
<protein>
    <submittedName>
        <fullName evidence="1">LD07615p</fullName>
    </submittedName>
</protein>
<name>Q8SZI4_DROME</name>
<dbReference type="AlphaFoldDB" id="Q8SZI4"/>
<dbReference type="GO" id="GO:0045177">
    <property type="term" value="C:apical part of cell"/>
    <property type="evidence" value="ECO:0000314"/>
    <property type="project" value="FlyBase"/>
</dbReference>
<organism evidence="1">
    <name type="scientific">Drosophila melanogaster</name>
    <name type="common">Fruit fly</name>
    <dbReference type="NCBI Taxonomy" id="7227"/>
    <lineage>
        <taxon>Eukaryota</taxon>
        <taxon>Metazoa</taxon>
        <taxon>Ecdysozoa</taxon>
        <taxon>Arthropoda</taxon>
        <taxon>Hexapoda</taxon>
        <taxon>Insecta</taxon>
        <taxon>Pterygota</taxon>
        <taxon>Neoptera</taxon>
        <taxon>Endopterygota</taxon>
        <taxon>Diptera</taxon>
        <taxon>Brachycera</taxon>
        <taxon>Muscomorpha</taxon>
        <taxon>Ephydroidea</taxon>
        <taxon>Drosophilidae</taxon>
        <taxon>Drosophila</taxon>
        <taxon>Sophophora</taxon>
    </lineage>
</organism>
<evidence type="ECO:0000313" key="1">
    <source>
        <dbReference type="EMBL" id="AAL48496.1"/>
    </source>
</evidence>
<sequence>MLSLIVLCVHIYVYVYVSKIYLVCILTKRYAKTALPAGEQNRQTTAKTNEIIPLSIESDLANPRRLVTNSTNPSMVSRWSQRTLSRLISTAPPLEFCFPFILDLEIFQL</sequence>
<dbReference type="GO" id="GO:0007480">
    <property type="term" value="P:imaginal disc-derived leg morphogenesis"/>
    <property type="evidence" value="ECO:0000315"/>
    <property type="project" value="FlyBase"/>
</dbReference>
<dbReference type="OrthoDB" id="9994905at2759"/>
<dbReference type="GO" id="GO:0003384">
    <property type="term" value="P:apical constriction involved in gastrulation"/>
    <property type="evidence" value="ECO:0000315"/>
    <property type="project" value="FlyBase"/>
</dbReference>
<gene>
    <name evidence="2" type="primary">RhoGAP71E</name>
    <name evidence="2" type="ORF">CG32149</name>
</gene>